<dbReference type="PANTHER" id="PTHR11735:SF6">
    <property type="entry name" value="TRNA N6-ADENOSINE THREONYLCARBAMOYLTRANSFERASE, MITOCHONDRIAL"/>
    <property type="match status" value="1"/>
</dbReference>
<comment type="subcellular location">
    <subcellularLocation>
        <location evidence="7">Mitochondrion</location>
    </subcellularLocation>
</comment>
<organism evidence="9 10">
    <name type="scientific">Musca domestica</name>
    <name type="common">House fly</name>
    <dbReference type="NCBI Taxonomy" id="7370"/>
    <lineage>
        <taxon>Eukaryota</taxon>
        <taxon>Metazoa</taxon>
        <taxon>Ecdysozoa</taxon>
        <taxon>Arthropoda</taxon>
        <taxon>Hexapoda</taxon>
        <taxon>Insecta</taxon>
        <taxon>Pterygota</taxon>
        <taxon>Neoptera</taxon>
        <taxon>Endopterygota</taxon>
        <taxon>Diptera</taxon>
        <taxon>Brachycera</taxon>
        <taxon>Muscomorpha</taxon>
        <taxon>Muscoidea</taxon>
        <taxon>Muscidae</taxon>
        <taxon>Musca</taxon>
    </lineage>
</organism>
<keyword evidence="9" id="KW-1185">Reference proteome</keyword>
<dbReference type="HAMAP" id="MF_01445">
    <property type="entry name" value="TsaD"/>
    <property type="match status" value="1"/>
</dbReference>
<reference evidence="10" key="1">
    <citation type="submission" date="2025-08" db="UniProtKB">
        <authorList>
            <consortium name="RefSeq"/>
        </authorList>
    </citation>
    <scope>IDENTIFICATION</scope>
    <source>
        <strain evidence="10">Aabys</strain>
        <tissue evidence="10">Whole body</tissue>
    </source>
</reference>
<keyword evidence="4 7" id="KW-0479">Metal-binding</keyword>
<keyword evidence="7" id="KW-0496">Mitochondrion</keyword>
<evidence type="ECO:0000256" key="2">
    <source>
        <dbReference type="ARBA" id="ARBA00022679"/>
    </source>
</evidence>
<comment type="subunit">
    <text evidence="7">Homodimer.</text>
</comment>
<feature type="domain" description="Gcp-like" evidence="8">
    <location>
        <begin position="97"/>
        <end position="404"/>
    </location>
</feature>
<dbReference type="STRING" id="7370.A0A1I8NB88"/>
<comment type="catalytic activity">
    <reaction evidence="6 7">
        <text>L-threonylcarbamoyladenylate + adenosine(37) in tRNA = N(6)-L-threonylcarbamoyladenosine(37) in tRNA + AMP + H(+)</text>
        <dbReference type="Rhea" id="RHEA:37059"/>
        <dbReference type="Rhea" id="RHEA-COMP:10162"/>
        <dbReference type="Rhea" id="RHEA-COMP:10163"/>
        <dbReference type="ChEBI" id="CHEBI:15378"/>
        <dbReference type="ChEBI" id="CHEBI:73682"/>
        <dbReference type="ChEBI" id="CHEBI:74411"/>
        <dbReference type="ChEBI" id="CHEBI:74418"/>
        <dbReference type="ChEBI" id="CHEBI:456215"/>
        <dbReference type="EC" id="2.3.1.234"/>
    </reaction>
</comment>
<dbReference type="SUPFAM" id="SSF53067">
    <property type="entry name" value="Actin-like ATPase domain"/>
    <property type="match status" value="1"/>
</dbReference>
<dbReference type="InterPro" id="IPR043129">
    <property type="entry name" value="ATPase_NBD"/>
</dbReference>
<proteinExistence type="inferred from homology"/>
<dbReference type="NCBIfam" id="TIGR00329">
    <property type="entry name" value="gcp_kae1"/>
    <property type="match status" value="1"/>
</dbReference>
<evidence type="ECO:0000256" key="3">
    <source>
        <dbReference type="ARBA" id="ARBA00022694"/>
    </source>
</evidence>
<dbReference type="eggNOG" id="KOG2707">
    <property type="taxonomic scope" value="Eukaryota"/>
</dbReference>
<dbReference type="NCBIfam" id="TIGR03723">
    <property type="entry name" value="T6A_TsaD_YgjD"/>
    <property type="match status" value="1"/>
</dbReference>
<dbReference type="CDD" id="cd24134">
    <property type="entry name" value="ASKHA_NBD_OSGEPL1_QRI7_euk"/>
    <property type="match status" value="1"/>
</dbReference>
<dbReference type="VEuPathDB" id="VectorBase:MDOMA2_021239"/>
<evidence type="ECO:0000256" key="5">
    <source>
        <dbReference type="ARBA" id="ARBA00023315"/>
    </source>
</evidence>
<evidence type="ECO:0000256" key="6">
    <source>
        <dbReference type="ARBA" id="ARBA00048117"/>
    </source>
</evidence>
<keyword evidence="3 7" id="KW-0819">tRNA processing</keyword>
<dbReference type="OrthoDB" id="10259622at2759"/>
<name>A0A9J7I5T7_MUSDO</name>
<dbReference type="GeneID" id="101899321"/>
<comment type="similarity">
    <text evidence="7">Belongs to the KAE1 / TsaD family.</text>
</comment>
<dbReference type="Gene3D" id="3.30.420.40">
    <property type="match status" value="2"/>
</dbReference>
<dbReference type="InterPro" id="IPR000905">
    <property type="entry name" value="Gcp-like_dom"/>
</dbReference>
<gene>
    <name evidence="10" type="primary">LOC101899321</name>
</gene>
<keyword evidence="5 7" id="KW-0012">Acyltransferase</keyword>
<evidence type="ECO:0000256" key="7">
    <source>
        <dbReference type="HAMAP-Rule" id="MF_03179"/>
    </source>
</evidence>
<dbReference type="RefSeq" id="XP_005189225.2">
    <property type="nucleotide sequence ID" value="XM_005189168.4"/>
</dbReference>
<dbReference type="VEuPathDB" id="VectorBase:MDOA013461"/>
<evidence type="ECO:0000259" key="8">
    <source>
        <dbReference type="Pfam" id="PF00814"/>
    </source>
</evidence>
<dbReference type="InterPro" id="IPR022450">
    <property type="entry name" value="TsaD"/>
</dbReference>
<dbReference type="InterPro" id="IPR017861">
    <property type="entry name" value="KAE1/TsaD"/>
</dbReference>
<protein>
    <recommendedName>
        <fullName evidence="1">N(6)-L-threonylcarbamoyladenine synthase</fullName>
        <ecNumber evidence="1">2.3.1.234</ecNumber>
    </recommendedName>
</protein>
<dbReference type="Proteomes" id="UP001652621">
    <property type="component" value="Unplaced"/>
</dbReference>
<keyword evidence="2 7" id="KW-0808">Transferase</keyword>
<dbReference type="EC" id="2.3.1.234" evidence="1"/>
<dbReference type="PANTHER" id="PTHR11735">
    <property type="entry name" value="TRNA N6-ADENOSINE THREONYLCARBAMOYLTRANSFERASE"/>
    <property type="match status" value="1"/>
</dbReference>
<evidence type="ECO:0000256" key="4">
    <source>
        <dbReference type="ARBA" id="ARBA00022723"/>
    </source>
</evidence>
<comment type="function">
    <text evidence="7">Required for the formation of a threonylcarbamoyl group on adenosine at position 37 (t(6)A37) in mitochondrial tRNAs that read codons beginning with adenine. Probably involved in the transfer of the threonylcarbamoyl moiety of threonylcarbamoyl-AMP (TC-AMP) to the N6 group of A37. Involved in mitochondrial genome maintenance.</text>
</comment>
<comment type="cofactor">
    <cofactor evidence="7">
        <name>a divalent metal cation</name>
        <dbReference type="ChEBI" id="CHEBI:60240"/>
    </cofactor>
    <text evidence="7">Binds 1 divalent metal cation per subunit.</text>
</comment>
<accession>A0A9J7I5T7</accession>
<sequence>MCPAVRFPHVSFVNNRVSSGFVSLGTSSLSIYHLEHLVSDFEFIHFNMIMNCTKVKLNIAQRWLSTVFRRNLTVLGIETSCDDTGIAIVRRENDNNKVLANVMNSQQSFHIRYGGIIPPRAQDLHRSKIAEVYERCLVEANIKPEEIDAIAVTTRPGLPLSLMVGLRFARHIARTYNKPMVPVHHMKAHALQACMEHTIPYPFLCLLISGGHSQLCFIKGPEEFLLLGETLDDAPGEAFDKIARRLRLYINPEYRNWNGGQIVEQAAKLASNPEAFEFPLPLARMRDCNFSFAGIKNNSFRAIKRQERIEACPPDSVITNYADFCAGLLNAISRHLMNRTQRAMEFCIERGLFSGNCRSLVVSGGVANNDTIFNDISHLAEQYDCKTYRPSKKYCSDNGVMIAWNAIEQIMNDKQCLTYDYYKIDVQGKATLGTSLLQEVVEADIKCKWIKPLRNVENS</sequence>
<evidence type="ECO:0000313" key="10">
    <source>
        <dbReference type="RefSeq" id="XP_005189225.2"/>
    </source>
</evidence>
<dbReference type="Pfam" id="PF00814">
    <property type="entry name" value="TsaD"/>
    <property type="match status" value="1"/>
</dbReference>
<evidence type="ECO:0000256" key="1">
    <source>
        <dbReference type="ARBA" id="ARBA00012156"/>
    </source>
</evidence>
<dbReference type="PRINTS" id="PR00789">
    <property type="entry name" value="OSIALOPTASE"/>
</dbReference>
<evidence type="ECO:0000313" key="9">
    <source>
        <dbReference type="Proteomes" id="UP001652621"/>
    </source>
</evidence>